<dbReference type="PANTHER" id="PTHR45901:SF3">
    <property type="entry name" value="LIPOXYGENASE HOMOLOGY DOMAIN-CONTAINING PROTEIN 1"/>
    <property type="match status" value="1"/>
</dbReference>
<evidence type="ECO:0000313" key="4">
    <source>
        <dbReference type="Proteomes" id="UP000265100"/>
    </source>
</evidence>
<evidence type="ECO:0000259" key="2">
    <source>
        <dbReference type="PROSITE" id="PS50095"/>
    </source>
</evidence>
<name>A0AAX7U810_ASTCA</name>
<dbReference type="PANTHER" id="PTHR45901">
    <property type="entry name" value="PROTEIN CBG12474"/>
    <property type="match status" value="1"/>
</dbReference>
<evidence type="ECO:0000256" key="1">
    <source>
        <dbReference type="PROSITE-ProRule" id="PRU00152"/>
    </source>
</evidence>
<dbReference type="AlphaFoldDB" id="A0AAX7U810"/>
<accession>A0AAX7U810</accession>
<feature type="domain" description="PLAT" evidence="2">
    <location>
        <begin position="3"/>
        <end position="121"/>
    </location>
</feature>
<organism evidence="3 4">
    <name type="scientific">Astatotilapia calliptera</name>
    <name type="common">Eastern happy</name>
    <name type="synonym">Chromis callipterus</name>
    <dbReference type="NCBI Taxonomy" id="8154"/>
    <lineage>
        <taxon>Eukaryota</taxon>
        <taxon>Metazoa</taxon>
        <taxon>Chordata</taxon>
        <taxon>Craniata</taxon>
        <taxon>Vertebrata</taxon>
        <taxon>Euteleostomi</taxon>
        <taxon>Actinopterygii</taxon>
        <taxon>Neopterygii</taxon>
        <taxon>Teleostei</taxon>
        <taxon>Neoteleostei</taxon>
        <taxon>Acanthomorphata</taxon>
        <taxon>Ovalentaria</taxon>
        <taxon>Cichlomorphae</taxon>
        <taxon>Cichliformes</taxon>
        <taxon>Cichlidae</taxon>
        <taxon>African cichlids</taxon>
        <taxon>Pseudocrenilabrinae</taxon>
        <taxon>Haplochromini</taxon>
        <taxon>Astatotilapia</taxon>
    </lineage>
</organism>
<dbReference type="Pfam" id="PF01477">
    <property type="entry name" value="PLAT"/>
    <property type="match status" value="1"/>
</dbReference>
<dbReference type="InterPro" id="IPR036392">
    <property type="entry name" value="PLAT/LH2_dom_sf"/>
</dbReference>
<dbReference type="Proteomes" id="UP000265100">
    <property type="component" value="Chromosome 12"/>
</dbReference>
<sequence length="126" mass="14301">HPSTYEIIVITGDVKAAGTDANVFITMYGVNGDSGKRHLRQKFRNLFERGRTDRFVLEMLDLGELLRVKVEHDGTSPNSGWYLESFAFSCLTHLFCWGFLPIVRETLHGKVRVNPSEYKCISTFSG</sequence>
<evidence type="ECO:0000313" key="3">
    <source>
        <dbReference type="Ensembl" id="ENSACLP00000065000.1"/>
    </source>
</evidence>
<reference evidence="3" key="3">
    <citation type="submission" date="2025-09" db="UniProtKB">
        <authorList>
            <consortium name="Ensembl"/>
        </authorList>
    </citation>
    <scope>IDENTIFICATION</scope>
</reference>
<dbReference type="PROSITE" id="PS50095">
    <property type="entry name" value="PLAT"/>
    <property type="match status" value="1"/>
</dbReference>
<keyword evidence="4" id="KW-1185">Reference proteome</keyword>
<dbReference type="GeneTree" id="ENSGT00390000018830"/>
<reference evidence="3" key="1">
    <citation type="submission" date="2018-05" db="EMBL/GenBank/DDBJ databases">
        <authorList>
            <person name="Datahose"/>
        </authorList>
    </citation>
    <scope>NUCLEOTIDE SEQUENCE</scope>
</reference>
<comment type="caution">
    <text evidence="1">Lacks conserved residue(s) required for the propagation of feature annotation.</text>
</comment>
<dbReference type="InterPro" id="IPR052970">
    <property type="entry name" value="Inner_ear_hair_cell_LOXHD"/>
</dbReference>
<dbReference type="SUPFAM" id="SSF49723">
    <property type="entry name" value="Lipase/lipooxygenase domain (PLAT/LH2 domain)"/>
    <property type="match status" value="1"/>
</dbReference>
<dbReference type="CDD" id="cd01756">
    <property type="entry name" value="PLAT_repeat"/>
    <property type="match status" value="1"/>
</dbReference>
<dbReference type="InterPro" id="IPR001024">
    <property type="entry name" value="PLAT/LH2_dom"/>
</dbReference>
<protein>
    <recommendedName>
        <fullName evidence="2">PLAT domain-containing protein</fullName>
    </recommendedName>
</protein>
<reference evidence="3" key="2">
    <citation type="submission" date="2025-08" db="UniProtKB">
        <authorList>
            <consortium name="Ensembl"/>
        </authorList>
    </citation>
    <scope>IDENTIFICATION</scope>
</reference>
<dbReference type="Ensembl" id="ENSACLT00000043630.1">
    <property type="protein sequence ID" value="ENSACLP00000065000.1"/>
    <property type="gene ID" value="ENSACLG00000031692.1"/>
</dbReference>
<proteinExistence type="predicted"/>
<dbReference type="Gene3D" id="2.40.180.10">
    <property type="entry name" value="Catalase core domain"/>
    <property type="match status" value="1"/>
</dbReference>